<protein>
    <submittedName>
        <fullName evidence="1">Type II toxin-antitoxin system YoeB family toxin</fullName>
    </submittedName>
</protein>
<keyword evidence="2" id="KW-1185">Reference proteome</keyword>
<evidence type="ECO:0000313" key="1">
    <source>
        <dbReference type="EMBL" id="QIZ78876.1"/>
    </source>
</evidence>
<reference evidence="1 2" key="1">
    <citation type="submission" date="2020-04" db="EMBL/GenBank/DDBJ databases">
        <title>Ferrimonas sp. S7 isolated from sea water.</title>
        <authorList>
            <person name="Bae S.S."/>
            <person name="Baek K."/>
        </authorList>
    </citation>
    <scope>NUCLEOTIDE SEQUENCE [LARGE SCALE GENOMIC DNA]</scope>
    <source>
        <strain evidence="1 2">S7</strain>
    </source>
</reference>
<dbReference type="Gene3D" id="3.30.2310.20">
    <property type="entry name" value="RelE-like"/>
    <property type="match status" value="1"/>
</dbReference>
<accession>A0A6H1UKX1</accession>
<sequence length="29" mass="3469">MHAVTNDTDRLVYGVTESQLTIYQCRYQY</sequence>
<evidence type="ECO:0000313" key="2">
    <source>
        <dbReference type="Proteomes" id="UP000501602"/>
    </source>
</evidence>
<dbReference type="Proteomes" id="UP000501602">
    <property type="component" value="Chromosome"/>
</dbReference>
<dbReference type="EMBL" id="CP051180">
    <property type="protein sequence ID" value="QIZ78876.1"/>
    <property type="molecule type" value="Genomic_DNA"/>
</dbReference>
<proteinExistence type="predicted"/>
<dbReference type="AlphaFoldDB" id="A0A6H1UKX1"/>
<dbReference type="KEGG" id="fes:HER31_10555"/>
<gene>
    <name evidence="1" type="ORF">HER31_10555</name>
</gene>
<organism evidence="1 2">
    <name type="scientific">Ferrimonas lipolytica</name>
    <dbReference type="NCBI Taxonomy" id="2724191"/>
    <lineage>
        <taxon>Bacteria</taxon>
        <taxon>Pseudomonadati</taxon>
        <taxon>Pseudomonadota</taxon>
        <taxon>Gammaproteobacteria</taxon>
        <taxon>Alteromonadales</taxon>
        <taxon>Ferrimonadaceae</taxon>
        <taxon>Ferrimonas</taxon>
    </lineage>
</organism>
<name>A0A6H1UKX1_9GAMM</name>
<dbReference type="InterPro" id="IPR035093">
    <property type="entry name" value="RelE/ParE_toxin_dom_sf"/>
</dbReference>